<dbReference type="InterPro" id="IPR036259">
    <property type="entry name" value="MFS_trans_sf"/>
</dbReference>
<comment type="subcellular location">
    <subcellularLocation>
        <location evidence="1">Cell membrane</location>
        <topology evidence="1">Multi-pass membrane protein</topology>
    </subcellularLocation>
</comment>
<gene>
    <name evidence="8" type="ORF">KKP3000_000168</name>
</gene>
<name>A0ABV5AH78_9BACL</name>
<feature type="domain" description="Major facilitator superfamily (MFS) profile" evidence="7">
    <location>
        <begin position="25"/>
        <end position="437"/>
    </location>
</feature>
<organism evidence="8 9">
    <name type="scientific">Alicyclobacillus fastidiosus</name>
    <dbReference type="NCBI Taxonomy" id="392011"/>
    <lineage>
        <taxon>Bacteria</taxon>
        <taxon>Bacillati</taxon>
        <taxon>Bacillota</taxon>
        <taxon>Bacilli</taxon>
        <taxon>Bacillales</taxon>
        <taxon>Alicyclobacillaceae</taxon>
        <taxon>Alicyclobacillus</taxon>
    </lineage>
</organism>
<feature type="transmembrane region" description="Helical" evidence="6">
    <location>
        <begin position="324"/>
        <end position="342"/>
    </location>
</feature>
<feature type="transmembrane region" description="Helical" evidence="6">
    <location>
        <begin position="348"/>
        <end position="370"/>
    </location>
</feature>
<evidence type="ECO:0000256" key="2">
    <source>
        <dbReference type="ARBA" id="ARBA00022448"/>
    </source>
</evidence>
<feature type="transmembrane region" description="Helical" evidence="6">
    <location>
        <begin position="58"/>
        <end position="79"/>
    </location>
</feature>
<evidence type="ECO:0000256" key="1">
    <source>
        <dbReference type="ARBA" id="ARBA00004651"/>
    </source>
</evidence>
<accession>A0ABV5AH78</accession>
<evidence type="ECO:0000313" key="9">
    <source>
        <dbReference type="Proteomes" id="UP001579974"/>
    </source>
</evidence>
<dbReference type="PANTHER" id="PTHR23508">
    <property type="entry name" value="CARBOXYLIC ACID TRANSPORTER PROTEIN HOMOLOG"/>
    <property type="match status" value="1"/>
</dbReference>
<evidence type="ECO:0000256" key="4">
    <source>
        <dbReference type="ARBA" id="ARBA00022989"/>
    </source>
</evidence>
<dbReference type="Gene3D" id="1.20.1250.20">
    <property type="entry name" value="MFS general substrate transporter like domains"/>
    <property type="match status" value="1"/>
</dbReference>
<comment type="caution">
    <text evidence="8">The sequence shown here is derived from an EMBL/GenBank/DDBJ whole genome shotgun (WGS) entry which is preliminary data.</text>
</comment>
<dbReference type="CDD" id="cd17365">
    <property type="entry name" value="MFS_PcaK_like"/>
    <property type="match status" value="1"/>
</dbReference>
<evidence type="ECO:0000256" key="5">
    <source>
        <dbReference type="ARBA" id="ARBA00023136"/>
    </source>
</evidence>
<feature type="transmembrane region" description="Helical" evidence="6">
    <location>
        <begin position="180"/>
        <end position="199"/>
    </location>
</feature>
<evidence type="ECO:0000313" key="8">
    <source>
        <dbReference type="EMBL" id="MFB5191395.1"/>
    </source>
</evidence>
<protein>
    <submittedName>
        <fullName evidence="8">MFS transporter</fullName>
    </submittedName>
</protein>
<feature type="transmembrane region" description="Helical" evidence="6">
    <location>
        <begin position="116"/>
        <end position="136"/>
    </location>
</feature>
<feature type="transmembrane region" description="Helical" evidence="6">
    <location>
        <begin position="382"/>
        <end position="405"/>
    </location>
</feature>
<dbReference type="RefSeq" id="WP_275472957.1">
    <property type="nucleotide sequence ID" value="NZ_CP162940.1"/>
</dbReference>
<dbReference type="PROSITE" id="PS00217">
    <property type="entry name" value="SUGAR_TRANSPORT_2"/>
    <property type="match status" value="1"/>
</dbReference>
<reference evidence="8 9" key="1">
    <citation type="journal article" date="2024" name="Int. J. Mol. Sci.">
        <title>Exploration of Alicyclobacillus spp. Genome in Search of Antibiotic Resistance.</title>
        <authorList>
            <person name="Bucka-Kolendo J."/>
            <person name="Kiousi D.E."/>
            <person name="Dekowska A."/>
            <person name="Mikolajczuk-Szczyrba A."/>
            <person name="Karadedos D.M."/>
            <person name="Michael P."/>
            <person name="Galanis A."/>
            <person name="Sokolowska B."/>
        </authorList>
    </citation>
    <scope>NUCLEOTIDE SEQUENCE [LARGE SCALE GENOMIC DNA]</scope>
    <source>
        <strain evidence="8 9">KKP 3000</strain>
    </source>
</reference>
<feature type="transmembrane region" description="Helical" evidence="6">
    <location>
        <begin position="260"/>
        <end position="282"/>
    </location>
</feature>
<evidence type="ECO:0000256" key="6">
    <source>
        <dbReference type="SAM" id="Phobius"/>
    </source>
</evidence>
<dbReference type="PANTHER" id="PTHR23508:SF10">
    <property type="entry name" value="CARBOXYLIC ACID TRANSPORTER PROTEIN HOMOLOG"/>
    <property type="match status" value="1"/>
</dbReference>
<dbReference type="Pfam" id="PF07690">
    <property type="entry name" value="MFS_1"/>
    <property type="match status" value="1"/>
</dbReference>
<evidence type="ECO:0000256" key="3">
    <source>
        <dbReference type="ARBA" id="ARBA00022692"/>
    </source>
</evidence>
<dbReference type="PROSITE" id="PS00216">
    <property type="entry name" value="SUGAR_TRANSPORT_1"/>
    <property type="match status" value="1"/>
</dbReference>
<keyword evidence="9" id="KW-1185">Reference proteome</keyword>
<dbReference type="PROSITE" id="PS50850">
    <property type="entry name" value="MFS"/>
    <property type="match status" value="1"/>
</dbReference>
<keyword evidence="4 6" id="KW-1133">Transmembrane helix</keyword>
<keyword evidence="2" id="KW-0813">Transport</keyword>
<proteinExistence type="predicted"/>
<evidence type="ECO:0000259" key="7">
    <source>
        <dbReference type="PROSITE" id="PS50850"/>
    </source>
</evidence>
<dbReference type="EMBL" id="JBDXSU010000011">
    <property type="protein sequence ID" value="MFB5191395.1"/>
    <property type="molecule type" value="Genomic_DNA"/>
</dbReference>
<keyword evidence="5 6" id="KW-0472">Membrane</keyword>
<feature type="transmembrane region" description="Helical" evidence="6">
    <location>
        <begin position="91"/>
        <end position="110"/>
    </location>
</feature>
<feature type="transmembrane region" description="Helical" evidence="6">
    <location>
        <begin position="411"/>
        <end position="432"/>
    </location>
</feature>
<dbReference type="InterPro" id="IPR005829">
    <property type="entry name" value="Sugar_transporter_CS"/>
</dbReference>
<feature type="transmembrane region" description="Helical" evidence="6">
    <location>
        <begin position="21"/>
        <end position="38"/>
    </location>
</feature>
<feature type="transmembrane region" description="Helical" evidence="6">
    <location>
        <begin position="294"/>
        <end position="315"/>
    </location>
</feature>
<keyword evidence="3 6" id="KW-0812">Transmembrane</keyword>
<dbReference type="SUPFAM" id="SSF103473">
    <property type="entry name" value="MFS general substrate transporter"/>
    <property type="match status" value="1"/>
</dbReference>
<sequence>MTESSKVNVSEVIERNRVSGLQVLACVLSGLAVALSGYDEQVMSFVTPTLAKLWGIPQGSFSAALSSGLFGLMVGALISGPIADLIGRKKVIVISLVWLGVFSLFTVVAGNLSELVVLRFITGFGLGGVMPNAIALTSEYCPERVRRTIVSVMFVGFPVGAIVCSLLSSHMVPTLGWTSVFYIGSLLPLVAAIVLMFLLPESIRFLVTKGIHFEKQLAILRRIEPKGQWKAGDRFFVTEEALKGFTVKNLFATGYGKNTILLWFVFLINLMVLDFLTGWMTTVLKNVGFPLGEAIIATAFLQGGGAVGAILLGYLSDRLNIKRILVITFLLCTVSLGLFGMVDSVAMVLVMTFIAGFFVVGSQTLINTLASITYPTSTRSTGVSWAFGVGRIGSIIGPIIGGGMISMNWSIKEMFLCAAVPTILAAIAVTFMRIRPNKAESRPVQQASEPSVL</sequence>
<dbReference type="InterPro" id="IPR011701">
    <property type="entry name" value="MFS"/>
</dbReference>
<dbReference type="InterPro" id="IPR020846">
    <property type="entry name" value="MFS_dom"/>
</dbReference>
<dbReference type="Proteomes" id="UP001579974">
    <property type="component" value="Unassembled WGS sequence"/>
</dbReference>
<feature type="transmembrane region" description="Helical" evidence="6">
    <location>
        <begin position="148"/>
        <end position="168"/>
    </location>
</feature>